<feature type="binding site" evidence="4">
    <location>
        <position position="288"/>
    </location>
    <ligand>
        <name>Zn(2+)</name>
        <dbReference type="ChEBI" id="CHEBI:29105"/>
    </ligand>
</feature>
<feature type="domain" description="Amidohydrolase-related" evidence="5">
    <location>
        <begin position="46"/>
        <end position="389"/>
    </location>
</feature>
<feature type="binding site" evidence="4">
    <location>
        <position position="54"/>
    </location>
    <ligand>
        <name>Zn(2+)</name>
        <dbReference type="ChEBI" id="CHEBI:29105"/>
    </ligand>
</feature>
<dbReference type="AlphaFoldDB" id="A0A1H0DJE0"/>
<dbReference type="InterPro" id="IPR050287">
    <property type="entry name" value="MTA/SAH_deaminase"/>
</dbReference>
<evidence type="ECO:0000256" key="4">
    <source>
        <dbReference type="HAMAP-Rule" id="MF_01281"/>
    </source>
</evidence>
<dbReference type="CDD" id="cd01298">
    <property type="entry name" value="ATZ_TRZ_like"/>
    <property type="match status" value="1"/>
</dbReference>
<keyword evidence="1 4" id="KW-0479">Metal-binding</keyword>
<sequence>MSILIKDVFLEEKKVDILIQGEIIQKIDSQIECKVKKVIDGQKKVALPTFFNVHTHAAMTLLRGYADDLELHSWLNDYIWPFERKLTYEDVYVGTKLACLEMIKTGTTFFCDMYWHPLAAKQAVEEMGLRAAISTVFVDFGDNKKASEFKKRTEKFFTDNKDSDLVQFILGPHAIYTVSKESLIWLKDFAIEHDILIHIHLAETKKEVEDCVNEHGLTPVNYLDSIGFFDAKVLAAHGVWVGSEEIEILKRKNVCIAHVPLSNMKLASGICSFYKMYKNGILAGLGTDGCASNNNLDMFEEMKFTSLLAKVNSMDPTIFKAKEIFDIATSNGADIFNFRAGRIKEGFLADLMLVDLENFLMVPNHNLYSNLVYSAQGRCVDTVICNGKVLMENKVVPGEKEIIAEAKESVAKILERLKKS</sequence>
<dbReference type="HAMAP" id="MF_01281">
    <property type="entry name" value="MTA_SAH_deamin"/>
    <property type="match status" value="1"/>
</dbReference>
<dbReference type="InterPro" id="IPR006680">
    <property type="entry name" value="Amidohydro-rel"/>
</dbReference>
<dbReference type="InterPro" id="IPR023512">
    <property type="entry name" value="Deaminase_MtaD/DadD"/>
</dbReference>
<organism evidence="6 7">
    <name type="scientific">Desulfonauticus submarinus</name>
    <dbReference type="NCBI Taxonomy" id="206665"/>
    <lineage>
        <taxon>Bacteria</taxon>
        <taxon>Pseudomonadati</taxon>
        <taxon>Thermodesulfobacteriota</taxon>
        <taxon>Desulfovibrionia</taxon>
        <taxon>Desulfovibrionales</taxon>
        <taxon>Desulfonauticaceae</taxon>
        <taxon>Desulfonauticus</taxon>
    </lineage>
</organism>
<evidence type="ECO:0000313" key="7">
    <source>
        <dbReference type="Proteomes" id="UP000199602"/>
    </source>
</evidence>
<dbReference type="SUPFAM" id="SSF51338">
    <property type="entry name" value="Composite domain of metallo-dependent hydrolases"/>
    <property type="match status" value="1"/>
</dbReference>
<dbReference type="InterPro" id="IPR032466">
    <property type="entry name" value="Metal_Hydrolase"/>
</dbReference>
<dbReference type="Pfam" id="PF01979">
    <property type="entry name" value="Amidohydro_1"/>
    <property type="match status" value="1"/>
</dbReference>
<protein>
    <recommendedName>
        <fullName evidence="4">5-methylthioadenosine/S-adenosylhomocysteine deaminase</fullName>
        <shortName evidence="4">MTA/SAH deaminase</shortName>
        <ecNumber evidence="4">3.5.4.28</ecNumber>
        <ecNumber evidence="4">3.5.4.31</ecNumber>
    </recommendedName>
</protein>
<comment type="function">
    <text evidence="4">Catalyzes the deamination of 5-methylthioadenosine and S-adenosyl-L-homocysteine into 5-methylthioinosine and S-inosyl-L-homocysteine, respectively. Is also able to deaminate adenosine.</text>
</comment>
<name>A0A1H0DJE0_9BACT</name>
<evidence type="ECO:0000256" key="3">
    <source>
        <dbReference type="ARBA" id="ARBA00022833"/>
    </source>
</evidence>
<comment type="similarity">
    <text evidence="4">Belongs to the metallo-dependent hydrolases superfamily. MTA/SAH deaminase family.</text>
</comment>
<dbReference type="GO" id="GO:0046872">
    <property type="term" value="F:metal ion binding"/>
    <property type="evidence" value="ECO:0007669"/>
    <property type="project" value="UniProtKB-KW"/>
</dbReference>
<feature type="binding site" evidence="4">
    <location>
        <position position="56"/>
    </location>
    <ligand>
        <name>Zn(2+)</name>
        <dbReference type="ChEBI" id="CHEBI:29105"/>
    </ligand>
</feature>
<feature type="binding site" evidence="4">
    <location>
        <position position="83"/>
    </location>
    <ligand>
        <name>substrate</name>
    </ligand>
</feature>
<keyword evidence="7" id="KW-1185">Reference proteome</keyword>
<dbReference type="Proteomes" id="UP000199602">
    <property type="component" value="Unassembled WGS sequence"/>
</dbReference>
<keyword evidence="2 4" id="KW-0378">Hydrolase</keyword>
<dbReference type="EMBL" id="FNIN01000005">
    <property type="protein sequence ID" value="SDN70377.1"/>
    <property type="molecule type" value="Genomic_DNA"/>
</dbReference>
<accession>A0A1H0DJE0</accession>
<dbReference type="FunFam" id="3.20.20.140:FF:000014">
    <property type="entry name" value="5-methylthioadenosine/S-adenosylhomocysteine deaminase"/>
    <property type="match status" value="1"/>
</dbReference>
<dbReference type="RefSeq" id="WP_092065053.1">
    <property type="nucleotide sequence ID" value="NZ_FNIN01000005.1"/>
</dbReference>
<feature type="binding site" evidence="4">
    <location>
        <position position="173"/>
    </location>
    <ligand>
        <name>substrate</name>
    </ligand>
</feature>
<comment type="catalytic activity">
    <reaction evidence="4">
        <text>S-adenosyl-L-homocysteine + H2O + H(+) = S-inosyl-L-homocysteine + NH4(+)</text>
        <dbReference type="Rhea" id="RHEA:20716"/>
        <dbReference type="ChEBI" id="CHEBI:15377"/>
        <dbReference type="ChEBI" id="CHEBI:15378"/>
        <dbReference type="ChEBI" id="CHEBI:28938"/>
        <dbReference type="ChEBI" id="CHEBI:57856"/>
        <dbReference type="ChEBI" id="CHEBI:57985"/>
        <dbReference type="EC" id="3.5.4.28"/>
    </reaction>
</comment>
<evidence type="ECO:0000313" key="6">
    <source>
        <dbReference type="EMBL" id="SDN70377.1"/>
    </source>
</evidence>
<reference evidence="6 7" key="1">
    <citation type="submission" date="2016-10" db="EMBL/GenBank/DDBJ databases">
        <authorList>
            <person name="de Groot N.N."/>
        </authorList>
    </citation>
    <scope>NUCLEOTIDE SEQUENCE [LARGE SCALE GENOMIC DNA]</scope>
    <source>
        <strain evidence="6 7">DSM 15269</strain>
    </source>
</reference>
<dbReference type="EC" id="3.5.4.28" evidence="4"/>
<dbReference type="GO" id="GO:0050270">
    <property type="term" value="F:S-adenosylhomocysteine deaminase activity"/>
    <property type="evidence" value="ECO:0007669"/>
    <property type="project" value="UniProtKB-UniRule"/>
</dbReference>
<dbReference type="Gene3D" id="3.20.20.140">
    <property type="entry name" value="Metal-dependent hydrolases"/>
    <property type="match status" value="1"/>
</dbReference>
<dbReference type="PANTHER" id="PTHR43794">
    <property type="entry name" value="AMINOHYDROLASE SSNA-RELATED"/>
    <property type="match status" value="1"/>
</dbReference>
<dbReference type="InterPro" id="IPR011059">
    <property type="entry name" value="Metal-dep_hydrolase_composite"/>
</dbReference>
<comment type="catalytic activity">
    <reaction evidence="4">
        <text>S-methyl-5'-thioadenosine + H2O + H(+) = S-methyl-5'-thioinosine + NH4(+)</text>
        <dbReference type="Rhea" id="RHEA:25025"/>
        <dbReference type="ChEBI" id="CHEBI:15377"/>
        <dbReference type="ChEBI" id="CHEBI:15378"/>
        <dbReference type="ChEBI" id="CHEBI:17509"/>
        <dbReference type="ChEBI" id="CHEBI:28938"/>
        <dbReference type="ChEBI" id="CHEBI:48595"/>
        <dbReference type="EC" id="3.5.4.31"/>
    </reaction>
</comment>
<dbReference type="SUPFAM" id="SSF51556">
    <property type="entry name" value="Metallo-dependent hydrolases"/>
    <property type="match status" value="1"/>
</dbReference>
<feature type="binding site" evidence="4">
    <location>
        <position position="200"/>
    </location>
    <ligand>
        <name>Zn(2+)</name>
        <dbReference type="ChEBI" id="CHEBI:29105"/>
    </ligand>
</feature>
<proteinExistence type="inferred from homology"/>
<dbReference type="STRING" id="206665.SAMN04488516_10548"/>
<dbReference type="PANTHER" id="PTHR43794:SF11">
    <property type="entry name" value="AMIDOHYDROLASE-RELATED DOMAIN-CONTAINING PROTEIN"/>
    <property type="match status" value="1"/>
</dbReference>
<gene>
    <name evidence="4" type="primary">mtaD</name>
    <name evidence="6" type="ORF">SAMN04488516_10548</name>
</gene>
<dbReference type="EC" id="3.5.4.31" evidence="4"/>
<comment type="caution">
    <text evidence="4">Lacks conserved residue(s) required for the propagation of feature annotation.</text>
</comment>
<evidence type="ECO:0000256" key="2">
    <source>
        <dbReference type="ARBA" id="ARBA00022801"/>
    </source>
</evidence>
<evidence type="ECO:0000256" key="1">
    <source>
        <dbReference type="ARBA" id="ARBA00022723"/>
    </source>
</evidence>
<feature type="binding site" evidence="4">
    <location>
        <position position="288"/>
    </location>
    <ligand>
        <name>substrate</name>
    </ligand>
</feature>
<evidence type="ECO:0000259" key="5">
    <source>
        <dbReference type="Pfam" id="PF01979"/>
    </source>
</evidence>
<feature type="binding site" evidence="4">
    <location>
        <position position="203"/>
    </location>
    <ligand>
        <name>substrate</name>
    </ligand>
</feature>
<dbReference type="Gene3D" id="2.30.40.10">
    <property type="entry name" value="Urease, subunit C, domain 1"/>
    <property type="match status" value="1"/>
</dbReference>
<keyword evidence="3 4" id="KW-0862">Zinc</keyword>
<dbReference type="GO" id="GO:0090614">
    <property type="term" value="F:5'-methylthioadenosine deaminase activity"/>
    <property type="evidence" value="ECO:0007669"/>
    <property type="project" value="UniProtKB-UniRule"/>
</dbReference>
<comment type="cofactor">
    <cofactor evidence="4">
        <name>Zn(2+)</name>
        <dbReference type="ChEBI" id="CHEBI:29105"/>
    </cofactor>
    <text evidence="4">Binds 1 zinc ion per subunit.</text>
</comment>
<dbReference type="OrthoDB" id="9807210at2"/>